<feature type="transmembrane region" description="Helical" evidence="1">
    <location>
        <begin position="42"/>
        <end position="62"/>
    </location>
</feature>
<dbReference type="Proteomes" id="UP000549971">
    <property type="component" value="Unassembled WGS sequence"/>
</dbReference>
<dbReference type="EMBL" id="JACHMY010000001">
    <property type="protein sequence ID" value="MBB5840831.1"/>
    <property type="molecule type" value="Genomic_DNA"/>
</dbReference>
<sequence>MLTTLESPQPAVADQSAAPRASFYALVDRLRLRWFRLHRRRLAEALTGVTSLILALTAFAVAGRL</sequence>
<proteinExistence type="predicted"/>
<evidence type="ECO:0000313" key="3">
    <source>
        <dbReference type="Proteomes" id="UP000549971"/>
    </source>
</evidence>
<organism evidence="2 3">
    <name type="scientific">Kribbella italica</name>
    <dbReference type="NCBI Taxonomy" id="1540520"/>
    <lineage>
        <taxon>Bacteria</taxon>
        <taxon>Bacillati</taxon>
        <taxon>Actinomycetota</taxon>
        <taxon>Actinomycetes</taxon>
        <taxon>Propionibacteriales</taxon>
        <taxon>Kribbellaceae</taxon>
        <taxon>Kribbella</taxon>
    </lineage>
</organism>
<keyword evidence="1" id="KW-1133">Transmembrane helix</keyword>
<keyword evidence="1" id="KW-0812">Transmembrane</keyword>
<evidence type="ECO:0000256" key="1">
    <source>
        <dbReference type="SAM" id="Phobius"/>
    </source>
</evidence>
<protein>
    <submittedName>
        <fullName evidence="2">Urease accessory protein UreE</fullName>
    </submittedName>
</protein>
<comment type="caution">
    <text evidence="2">The sequence shown here is derived from an EMBL/GenBank/DDBJ whole genome shotgun (WGS) entry which is preliminary data.</text>
</comment>
<keyword evidence="3" id="KW-1185">Reference proteome</keyword>
<reference evidence="2 3" key="1">
    <citation type="submission" date="2020-08" db="EMBL/GenBank/DDBJ databases">
        <title>Sequencing the genomes of 1000 actinobacteria strains.</title>
        <authorList>
            <person name="Klenk H.-P."/>
        </authorList>
    </citation>
    <scope>NUCLEOTIDE SEQUENCE [LARGE SCALE GENOMIC DNA]</scope>
    <source>
        <strain evidence="2 3">DSM 28967</strain>
    </source>
</reference>
<name>A0A7W9JEW1_9ACTN</name>
<dbReference type="AlphaFoldDB" id="A0A7W9JEW1"/>
<evidence type="ECO:0000313" key="2">
    <source>
        <dbReference type="EMBL" id="MBB5840831.1"/>
    </source>
</evidence>
<dbReference type="RefSeq" id="WP_184803473.1">
    <property type="nucleotide sequence ID" value="NZ_JACHMY010000001.1"/>
</dbReference>
<accession>A0A7W9JEW1</accession>
<keyword evidence="1" id="KW-0472">Membrane</keyword>
<gene>
    <name evidence="2" type="ORF">HDA39_007565</name>
</gene>